<feature type="compositionally biased region" description="Basic residues" evidence="1">
    <location>
        <begin position="14"/>
        <end position="27"/>
    </location>
</feature>
<sequence>MEAAHQVPHGTPSAKRRSPCLNCGHRHKSKEAEWDVSEIWRQDYREPVGQVNLHQSLANPEAAFPQMHLVIHTQGFRREGKEKTEAPGFLH</sequence>
<proteinExistence type="predicted"/>
<evidence type="ECO:0000313" key="2">
    <source>
        <dbReference type="EMBL" id="CAF0692539.1"/>
    </source>
</evidence>
<accession>A0A8J2FNI1</accession>
<dbReference type="Proteomes" id="UP000663859">
    <property type="component" value="Unassembled WGS sequence"/>
</dbReference>
<keyword evidence="3" id="KW-1185">Reference proteome</keyword>
<protein>
    <submittedName>
        <fullName evidence="2">Uncharacterized protein</fullName>
    </submittedName>
</protein>
<feature type="region of interest" description="Disordered" evidence="1">
    <location>
        <begin position="1"/>
        <end position="27"/>
    </location>
</feature>
<name>A0A8J2FNI1_9BACT</name>
<dbReference type="RefSeq" id="WP_174582818.1">
    <property type="nucleotide sequence ID" value="NZ_CAJNOB010000004.1"/>
</dbReference>
<evidence type="ECO:0000313" key="3">
    <source>
        <dbReference type="Proteomes" id="UP000663859"/>
    </source>
</evidence>
<comment type="caution">
    <text evidence="2">The sequence shown here is derived from an EMBL/GenBank/DDBJ whole genome shotgun (WGS) entry which is preliminary data.</text>
</comment>
<dbReference type="AlphaFoldDB" id="A0A8J2FNI1"/>
<gene>
    <name evidence="2" type="ORF">MPNT_120051</name>
</gene>
<dbReference type="EMBL" id="CAJNOB010000004">
    <property type="protein sequence ID" value="CAF0692539.1"/>
    <property type="molecule type" value="Genomic_DNA"/>
</dbReference>
<reference evidence="2" key="1">
    <citation type="submission" date="2021-02" db="EMBL/GenBank/DDBJ databases">
        <authorList>
            <person name="Cremers G."/>
            <person name="Picone N."/>
        </authorList>
    </citation>
    <scope>NUCLEOTIDE SEQUENCE</scope>
    <source>
        <strain evidence="2">PQ17</strain>
    </source>
</reference>
<organism evidence="2 3">
    <name type="scientific">Candidatus Methylacidithermus pantelleriae</name>
    <dbReference type="NCBI Taxonomy" id="2744239"/>
    <lineage>
        <taxon>Bacteria</taxon>
        <taxon>Pseudomonadati</taxon>
        <taxon>Verrucomicrobiota</taxon>
        <taxon>Methylacidiphilae</taxon>
        <taxon>Methylacidiphilales</taxon>
        <taxon>Methylacidiphilaceae</taxon>
        <taxon>Candidatus Methylacidithermus</taxon>
    </lineage>
</organism>
<evidence type="ECO:0000256" key="1">
    <source>
        <dbReference type="SAM" id="MobiDB-lite"/>
    </source>
</evidence>